<evidence type="ECO:0000256" key="5">
    <source>
        <dbReference type="SAM" id="SignalP"/>
    </source>
</evidence>
<dbReference type="SUPFAM" id="SSF53807">
    <property type="entry name" value="Helical backbone' metal receptor"/>
    <property type="match status" value="1"/>
</dbReference>
<dbReference type="AlphaFoldDB" id="Q9RZK2"/>
<dbReference type="FunCoup" id="Q9RZK2">
    <property type="interactions" value="100"/>
</dbReference>
<sequence>MKFQPLFLTLALGAFAATQGHVLAQQAATLTLKHDEGTATVKKNPQRVVAMDEEALGWLAALGVQSRVVGIGSTYFEPQDVQGGKIKANVLKEGFYGRVGLNSPAYIGSWTAPNLEVLTALRPDLIVRLTWDGNQNYDKLSRVAPTVGYKEGGAGFWQKGLRDLAKVFGKQVEAEKVIQQVADVNRANARKLLAAGVFKKYDKVVVVAPFAGGNNWVYSNVRLIPDLRALGFKDGLNTKATTLNVGAQISDEALLGLDRKTLVVLFPPGGKYDGADAFLKTPVGQKLRAQSVVYRPEAFAPYSGPLVSIRNSNEVTRLLLDKVK</sequence>
<comment type="subcellular location">
    <subcellularLocation>
        <location evidence="1">Cell envelope</location>
    </subcellularLocation>
</comment>
<dbReference type="EnsemblBacteria" id="AAF12557">
    <property type="protein sequence ID" value="AAF12557"/>
    <property type="gene ID" value="DR_B0125"/>
</dbReference>
<keyword evidence="3" id="KW-0813">Transport</keyword>
<dbReference type="Pfam" id="PF01497">
    <property type="entry name" value="Peripla_BP_2"/>
    <property type="match status" value="1"/>
</dbReference>
<dbReference type="InParanoid" id="Q9RZK2"/>
<feature type="signal peptide" evidence="5">
    <location>
        <begin position="1"/>
        <end position="16"/>
    </location>
</feature>
<feature type="chain" id="PRO_5009974353" evidence="5">
    <location>
        <begin position="17"/>
        <end position="324"/>
    </location>
</feature>
<evidence type="ECO:0000259" key="6">
    <source>
        <dbReference type="PROSITE" id="PS50983"/>
    </source>
</evidence>
<evidence type="ECO:0000256" key="3">
    <source>
        <dbReference type="ARBA" id="ARBA00022448"/>
    </source>
</evidence>
<accession>Q9RZK2</accession>
<dbReference type="Gene3D" id="3.40.50.1980">
    <property type="entry name" value="Nitrogenase molybdenum iron protein domain"/>
    <property type="match status" value="2"/>
</dbReference>
<dbReference type="GO" id="GO:0030288">
    <property type="term" value="C:outer membrane-bounded periplasmic space"/>
    <property type="evidence" value="ECO:0000318"/>
    <property type="project" value="GO_Central"/>
</dbReference>
<dbReference type="EMBL" id="AE001826">
    <property type="protein sequence ID" value="AAF12557.1"/>
    <property type="molecule type" value="Genomic_DNA"/>
</dbReference>
<dbReference type="PANTHER" id="PTHR30532:SF28">
    <property type="entry name" value="PETROBACTIN-BINDING PROTEIN YCLQ"/>
    <property type="match status" value="1"/>
</dbReference>
<geneLocation type="plasmid" evidence="8">
    <name>megaplasmid MP1</name>
</geneLocation>
<evidence type="ECO:0000256" key="4">
    <source>
        <dbReference type="ARBA" id="ARBA00022729"/>
    </source>
</evidence>
<comment type="similarity">
    <text evidence="2">Belongs to the bacterial solute-binding protein 8 family.</text>
</comment>
<dbReference type="InterPro" id="IPR002491">
    <property type="entry name" value="ABC_transptr_periplasmic_BD"/>
</dbReference>
<protein>
    <submittedName>
        <fullName evidence="7">Iron ABC transporter, periplasmic substrate-binding protein</fullName>
    </submittedName>
</protein>
<dbReference type="HOGENOM" id="CLU_873785_0_0_0"/>
<dbReference type="RefSeq" id="WP_010883974.1">
    <property type="nucleotide sequence ID" value="NC_000958.1"/>
</dbReference>
<dbReference type="CDD" id="cd01146">
    <property type="entry name" value="FhuD"/>
    <property type="match status" value="1"/>
</dbReference>
<dbReference type="KEGG" id="dra:DR_B0125"/>
<reference evidence="7 8" key="1">
    <citation type="journal article" date="1999" name="Science">
        <title>Genome sequence of the radioresistant bacterium Deinococcus radiodurans R1.</title>
        <authorList>
            <person name="White O."/>
            <person name="Eisen J.A."/>
            <person name="Heidelberg J.F."/>
            <person name="Hickey E.K."/>
            <person name="Peterson J.D."/>
            <person name="Dodson R.J."/>
            <person name="Haft D.H."/>
            <person name="Gwinn M.L."/>
            <person name="Nelson W.C."/>
            <person name="Richardson D.L."/>
            <person name="Moffat K.S."/>
            <person name="Qin H."/>
            <person name="Jiang L."/>
            <person name="Pamphile W."/>
            <person name="Crosby M."/>
            <person name="Shen M."/>
            <person name="Vamathevan J.J."/>
            <person name="Lam P."/>
            <person name="McDonald L."/>
            <person name="Utterback T."/>
            <person name="Zalewski C."/>
            <person name="Makarova K.S."/>
            <person name="Aravind L."/>
            <person name="Daly M.J."/>
            <person name="Minton K.W."/>
            <person name="Fleischmann R.D."/>
            <person name="Ketchum K.A."/>
            <person name="Nelson K.E."/>
            <person name="Salzberg S."/>
            <person name="Smith H.O."/>
            <person name="Venter J.C."/>
            <person name="Fraser C.M."/>
        </authorList>
    </citation>
    <scope>NUCLEOTIDE SEQUENCE [LARGE SCALE GENOMIC DNA]</scope>
    <source>
        <strain evidence="8">ATCC 13939 / DSM 20539 / JCM 16871 / LMG 4051 / NBRC 15346 / NCIMB 9279 / R1 / VKM B-1422</strain>
    </source>
</reference>
<evidence type="ECO:0000256" key="2">
    <source>
        <dbReference type="ARBA" id="ARBA00008814"/>
    </source>
</evidence>
<evidence type="ECO:0000313" key="8">
    <source>
        <dbReference type="Proteomes" id="UP000002524"/>
    </source>
</evidence>
<feature type="domain" description="Fe/B12 periplasmic-binding" evidence="6">
    <location>
        <begin position="47"/>
        <end position="324"/>
    </location>
</feature>
<dbReference type="PIR" id="H75631">
    <property type="entry name" value="H75631"/>
</dbReference>
<dbReference type="Proteomes" id="UP000002524">
    <property type="component" value="Plasmid MP1"/>
</dbReference>
<dbReference type="OrthoDB" id="61776at2"/>
<proteinExistence type="inferred from homology"/>
<keyword evidence="8" id="KW-1185">Reference proteome</keyword>
<dbReference type="GO" id="GO:1901678">
    <property type="term" value="P:iron coordination entity transport"/>
    <property type="evidence" value="ECO:0007669"/>
    <property type="project" value="UniProtKB-ARBA"/>
</dbReference>
<evidence type="ECO:0000256" key="1">
    <source>
        <dbReference type="ARBA" id="ARBA00004196"/>
    </source>
</evidence>
<dbReference type="GeneID" id="69519375"/>
<keyword evidence="4 5" id="KW-0732">Signal</keyword>
<organism evidence="7 8">
    <name type="scientific">Deinococcus radiodurans (strain ATCC 13939 / DSM 20539 / JCM 16871 / CCUG 27074 / LMG 4051 / NBRC 15346 / NCIMB 9279 / VKM B-1422 / R1)</name>
    <dbReference type="NCBI Taxonomy" id="243230"/>
    <lineage>
        <taxon>Bacteria</taxon>
        <taxon>Thermotogati</taxon>
        <taxon>Deinococcota</taxon>
        <taxon>Deinococci</taxon>
        <taxon>Deinococcales</taxon>
        <taxon>Deinococcaceae</taxon>
        <taxon>Deinococcus</taxon>
    </lineage>
</organism>
<dbReference type="PANTHER" id="PTHR30532">
    <property type="entry name" value="IRON III DICITRATE-BINDING PERIPLASMIC PROTEIN"/>
    <property type="match status" value="1"/>
</dbReference>
<dbReference type="InterPro" id="IPR051313">
    <property type="entry name" value="Bact_iron-sidero_bind"/>
</dbReference>
<dbReference type="PROSITE" id="PS50983">
    <property type="entry name" value="FE_B12_PBP"/>
    <property type="match status" value="1"/>
</dbReference>
<gene>
    <name evidence="7" type="ordered locus">DR_B0125</name>
</gene>
<name>Q9RZK2_DEIRA</name>
<keyword evidence="7" id="KW-0614">Plasmid</keyword>
<evidence type="ECO:0000313" key="7">
    <source>
        <dbReference type="EMBL" id="AAF12557.1"/>
    </source>
</evidence>
<dbReference type="PATRIC" id="fig|243230.17.peg.124"/>